<dbReference type="SUPFAM" id="SSF58014">
    <property type="entry name" value="Coiled-coil domain of nucleotide exchange factor GrpE"/>
    <property type="match status" value="1"/>
</dbReference>
<dbReference type="GO" id="GO:0000774">
    <property type="term" value="F:adenyl-nucleotide exchange factor activity"/>
    <property type="evidence" value="ECO:0007669"/>
    <property type="project" value="InterPro"/>
</dbReference>
<gene>
    <name evidence="3" type="ORF">S06H3_21601</name>
</gene>
<name>X1KKC1_9ZZZZ</name>
<evidence type="ECO:0000313" key="3">
    <source>
        <dbReference type="EMBL" id="GAI07148.1"/>
    </source>
</evidence>
<comment type="caution">
    <text evidence="3">The sequence shown here is derived from an EMBL/GenBank/DDBJ whole genome shotgun (WGS) entry which is preliminary data.</text>
</comment>
<dbReference type="AlphaFoldDB" id="X1KKC1"/>
<dbReference type="GO" id="GO:0051087">
    <property type="term" value="F:protein-folding chaperone binding"/>
    <property type="evidence" value="ECO:0007669"/>
    <property type="project" value="InterPro"/>
</dbReference>
<dbReference type="InterPro" id="IPR000740">
    <property type="entry name" value="GrpE"/>
</dbReference>
<dbReference type="InterPro" id="IPR013805">
    <property type="entry name" value="GrpE_CC"/>
</dbReference>
<evidence type="ECO:0008006" key="4">
    <source>
        <dbReference type="Google" id="ProtNLM"/>
    </source>
</evidence>
<keyword evidence="2" id="KW-0143">Chaperone</keyword>
<dbReference type="Gene3D" id="3.90.20.20">
    <property type="match status" value="1"/>
</dbReference>
<comment type="similarity">
    <text evidence="1">Belongs to the GrpE family.</text>
</comment>
<dbReference type="EMBL" id="BARV01011373">
    <property type="protein sequence ID" value="GAI07148.1"/>
    <property type="molecule type" value="Genomic_DNA"/>
</dbReference>
<dbReference type="Pfam" id="PF01025">
    <property type="entry name" value="GrpE"/>
    <property type="match status" value="1"/>
</dbReference>
<feature type="non-terminal residue" evidence="3">
    <location>
        <position position="98"/>
    </location>
</feature>
<reference evidence="3" key="1">
    <citation type="journal article" date="2014" name="Front. Microbiol.">
        <title>High frequency of phylogenetically diverse reductive dehalogenase-homologous genes in deep subseafloor sedimentary metagenomes.</title>
        <authorList>
            <person name="Kawai M."/>
            <person name="Futagami T."/>
            <person name="Toyoda A."/>
            <person name="Takaki Y."/>
            <person name="Nishi S."/>
            <person name="Hori S."/>
            <person name="Arai W."/>
            <person name="Tsubouchi T."/>
            <person name="Morono Y."/>
            <person name="Uchiyama I."/>
            <person name="Ito T."/>
            <person name="Fujiyama A."/>
            <person name="Inagaki F."/>
            <person name="Takami H."/>
        </authorList>
    </citation>
    <scope>NUCLEOTIDE SEQUENCE</scope>
    <source>
        <strain evidence="3">Expedition CK06-06</strain>
    </source>
</reference>
<evidence type="ECO:0000256" key="1">
    <source>
        <dbReference type="ARBA" id="ARBA00009054"/>
    </source>
</evidence>
<accession>X1KKC1</accession>
<organism evidence="3">
    <name type="scientific">marine sediment metagenome</name>
    <dbReference type="NCBI Taxonomy" id="412755"/>
    <lineage>
        <taxon>unclassified sequences</taxon>
        <taxon>metagenomes</taxon>
        <taxon>ecological metagenomes</taxon>
    </lineage>
</organism>
<dbReference type="GO" id="GO:0042803">
    <property type="term" value="F:protein homodimerization activity"/>
    <property type="evidence" value="ECO:0007669"/>
    <property type="project" value="InterPro"/>
</dbReference>
<proteinExistence type="inferred from homology"/>
<protein>
    <recommendedName>
        <fullName evidence="4">Nucleotide exchange factor GrpE</fullName>
    </recommendedName>
</protein>
<sequence length="98" mass="11876">MTDSKKQKEFEKLKKEKGEYLKGWQKERANFINYKKDEKERFKEIVRFSNERIIKSLIAVLDGFDLAIESFLKQKKDKKENEHYLKGIYLIKSQLEDI</sequence>
<evidence type="ECO:0000256" key="2">
    <source>
        <dbReference type="ARBA" id="ARBA00023186"/>
    </source>
</evidence>
<dbReference type="GO" id="GO:0006457">
    <property type="term" value="P:protein folding"/>
    <property type="evidence" value="ECO:0007669"/>
    <property type="project" value="InterPro"/>
</dbReference>